<name>A0A7W3MWW2_9ACTN</name>
<dbReference type="Proteomes" id="UP000539313">
    <property type="component" value="Unassembled WGS sequence"/>
</dbReference>
<dbReference type="Pfam" id="PF04672">
    <property type="entry name" value="Methyltransf_19"/>
    <property type="match status" value="1"/>
</dbReference>
<proteinExistence type="predicted"/>
<dbReference type="AlphaFoldDB" id="A0A7W3MWW2"/>
<dbReference type="GO" id="GO:0032259">
    <property type="term" value="P:methylation"/>
    <property type="evidence" value="ECO:0007669"/>
    <property type="project" value="UniProtKB-KW"/>
</dbReference>
<dbReference type="GO" id="GO:0008168">
    <property type="term" value="F:methyltransferase activity"/>
    <property type="evidence" value="ECO:0007669"/>
    <property type="project" value="UniProtKB-KW"/>
</dbReference>
<dbReference type="InterPro" id="IPR006764">
    <property type="entry name" value="SAM_dep_MeTrfase_SAV2177_type"/>
</dbReference>
<dbReference type="Gene3D" id="3.40.50.150">
    <property type="entry name" value="Vaccinia Virus protein VP39"/>
    <property type="match status" value="1"/>
</dbReference>
<keyword evidence="1" id="KW-0489">Methyltransferase</keyword>
<evidence type="ECO:0000313" key="2">
    <source>
        <dbReference type="Proteomes" id="UP000539313"/>
    </source>
</evidence>
<dbReference type="EMBL" id="JACJII010000001">
    <property type="protein sequence ID" value="MBA9003399.1"/>
    <property type="molecule type" value="Genomic_DNA"/>
</dbReference>
<dbReference type="SUPFAM" id="SSF53335">
    <property type="entry name" value="S-adenosyl-L-methionine-dependent methyltransferases"/>
    <property type="match status" value="1"/>
</dbReference>
<gene>
    <name evidence="1" type="ORF">HNR21_002281</name>
</gene>
<dbReference type="RefSeq" id="WP_182705161.1">
    <property type="nucleotide sequence ID" value="NZ_JACJII010000001.1"/>
</dbReference>
<dbReference type="PIRSF" id="PIRSF017393">
    <property type="entry name" value="MTase_SAV2177"/>
    <property type="match status" value="1"/>
</dbReference>
<accession>A0A7W3MWW2</accession>
<reference evidence="1 2" key="1">
    <citation type="submission" date="2020-08" db="EMBL/GenBank/DDBJ databases">
        <title>Sequencing the genomes of 1000 actinobacteria strains.</title>
        <authorList>
            <person name="Klenk H.-P."/>
        </authorList>
    </citation>
    <scope>NUCLEOTIDE SEQUENCE [LARGE SCALE GENOMIC DNA]</scope>
    <source>
        <strain evidence="1 2">DSM 45823</strain>
    </source>
</reference>
<protein>
    <submittedName>
        <fullName evidence="1">SAM-dependent methyltransferase</fullName>
    </submittedName>
</protein>
<evidence type="ECO:0000313" key="1">
    <source>
        <dbReference type="EMBL" id="MBA9003399.1"/>
    </source>
</evidence>
<keyword evidence="2" id="KW-1185">Reference proteome</keyword>
<sequence>MSSAGSVSPRSDQAANPARIHDYLLGGRENYAVDRRAAEHLLNIVPATRQLVACNRRFLHRAIRYAVRDAGIRQFLDIGSGLPAQENLHQTAQRSDPSARVVYVDNDPVVVAHGRALLAHGDRTAMVTGDVRDMDTVLGNPEVTRILDLAEPVAALLATVLSCLPDRDRPGDLVRGIADRLPAGSVLVFSHPAATDRRLRTRLTELMLGVTGGMWGRVRDPEEFAVWFEGLELVPPGLVEVSAWRPDPGETVNPPSEAMVVGAIARVP</sequence>
<keyword evidence="1" id="KW-0808">Transferase</keyword>
<dbReference type="InterPro" id="IPR029063">
    <property type="entry name" value="SAM-dependent_MTases_sf"/>
</dbReference>
<organism evidence="1 2">
    <name type="scientific">Thermomonospora cellulosilytica</name>
    <dbReference type="NCBI Taxonomy" id="1411118"/>
    <lineage>
        <taxon>Bacteria</taxon>
        <taxon>Bacillati</taxon>
        <taxon>Actinomycetota</taxon>
        <taxon>Actinomycetes</taxon>
        <taxon>Streptosporangiales</taxon>
        <taxon>Thermomonosporaceae</taxon>
        <taxon>Thermomonospora</taxon>
    </lineage>
</organism>
<comment type="caution">
    <text evidence="1">The sequence shown here is derived from an EMBL/GenBank/DDBJ whole genome shotgun (WGS) entry which is preliminary data.</text>
</comment>